<reference evidence="5" key="1">
    <citation type="journal article" date="2014" name="Int. J. Syst. Evol. Microbiol.">
        <title>Complete genome sequence of Corynebacterium casei LMG S-19264T (=DSM 44701T), isolated from a smear-ripened cheese.</title>
        <authorList>
            <consortium name="US DOE Joint Genome Institute (JGI-PGF)"/>
            <person name="Walter F."/>
            <person name="Albersmeier A."/>
            <person name="Kalinowski J."/>
            <person name="Ruckert C."/>
        </authorList>
    </citation>
    <scope>NUCLEOTIDE SEQUENCE</scope>
    <source>
        <strain evidence="5">JCM 19831</strain>
    </source>
</reference>
<name>A0A917X3S0_9ACTN</name>
<reference evidence="5" key="2">
    <citation type="submission" date="2020-09" db="EMBL/GenBank/DDBJ databases">
        <authorList>
            <person name="Sun Q."/>
            <person name="Ohkuma M."/>
        </authorList>
    </citation>
    <scope>NUCLEOTIDE SEQUENCE</scope>
    <source>
        <strain evidence="5">JCM 19831</strain>
    </source>
</reference>
<comment type="caution">
    <text evidence="5">The sequence shown here is derived from an EMBL/GenBank/DDBJ whole genome shotgun (WGS) entry which is preliminary data.</text>
</comment>
<dbReference type="SUPFAM" id="SSF53323">
    <property type="entry name" value="Pyruvate-ferredoxin oxidoreductase, PFOR, domain III"/>
    <property type="match status" value="1"/>
</dbReference>
<evidence type="ECO:0000313" key="6">
    <source>
        <dbReference type="Proteomes" id="UP000642070"/>
    </source>
</evidence>
<dbReference type="InterPro" id="IPR011766">
    <property type="entry name" value="TPP_enzyme_TPP-bd"/>
</dbReference>
<gene>
    <name evidence="5" type="ORF">GCM10007977_074450</name>
</gene>
<dbReference type="Gene3D" id="3.40.50.970">
    <property type="match status" value="2"/>
</dbReference>
<dbReference type="GO" id="GO:0000287">
    <property type="term" value="F:magnesium ion binding"/>
    <property type="evidence" value="ECO:0007669"/>
    <property type="project" value="UniProtKB-ARBA"/>
</dbReference>
<dbReference type="InterPro" id="IPR002869">
    <property type="entry name" value="Pyrv_flavodox_OxRed_cen"/>
</dbReference>
<keyword evidence="6" id="KW-1185">Reference proteome</keyword>
<dbReference type="InterPro" id="IPR051457">
    <property type="entry name" value="2-oxoacid:Fd_oxidoreductase"/>
</dbReference>
<evidence type="ECO:0000256" key="1">
    <source>
        <dbReference type="ARBA" id="ARBA00023002"/>
    </source>
</evidence>
<organism evidence="5 6">
    <name type="scientific">Dactylosporangium sucinum</name>
    <dbReference type="NCBI Taxonomy" id="1424081"/>
    <lineage>
        <taxon>Bacteria</taxon>
        <taxon>Bacillati</taxon>
        <taxon>Actinomycetota</taxon>
        <taxon>Actinomycetes</taxon>
        <taxon>Micromonosporales</taxon>
        <taxon>Micromonosporaceae</taxon>
        <taxon>Dactylosporangium</taxon>
    </lineage>
</organism>
<accession>A0A917X3S0</accession>
<dbReference type="Proteomes" id="UP000642070">
    <property type="component" value="Unassembled WGS sequence"/>
</dbReference>
<dbReference type="Pfam" id="PF20169">
    <property type="entry name" value="DUF6537"/>
    <property type="match status" value="1"/>
</dbReference>
<dbReference type="SUPFAM" id="SSF52518">
    <property type="entry name" value="Thiamin diphosphate-binding fold (THDP-binding)"/>
    <property type="match status" value="2"/>
</dbReference>
<dbReference type="NCBIfam" id="NF009588">
    <property type="entry name" value="PRK13029.1"/>
    <property type="match status" value="1"/>
</dbReference>
<evidence type="ECO:0000259" key="3">
    <source>
        <dbReference type="Pfam" id="PF02775"/>
    </source>
</evidence>
<dbReference type="GO" id="GO:0016625">
    <property type="term" value="F:oxidoreductase activity, acting on the aldehyde or oxo group of donors, iron-sulfur protein as acceptor"/>
    <property type="evidence" value="ECO:0007669"/>
    <property type="project" value="UniProtKB-ARBA"/>
</dbReference>
<dbReference type="InterPro" id="IPR046667">
    <property type="entry name" value="DUF6537"/>
</dbReference>
<dbReference type="InterPro" id="IPR029061">
    <property type="entry name" value="THDP-binding"/>
</dbReference>
<dbReference type="CDD" id="cd07034">
    <property type="entry name" value="TPP_PYR_PFOR_IOR-alpha_like"/>
    <property type="match status" value="1"/>
</dbReference>
<dbReference type="PANTHER" id="PTHR48084">
    <property type="entry name" value="2-OXOGLUTARATE OXIDOREDUCTASE SUBUNIT KORB-RELATED"/>
    <property type="match status" value="1"/>
</dbReference>
<dbReference type="Pfam" id="PF02775">
    <property type="entry name" value="TPP_enzyme_C"/>
    <property type="match status" value="1"/>
</dbReference>
<evidence type="ECO:0000313" key="5">
    <source>
        <dbReference type="EMBL" id="GGM62046.1"/>
    </source>
</evidence>
<dbReference type="GO" id="GO:0030976">
    <property type="term" value="F:thiamine pyrophosphate binding"/>
    <property type="evidence" value="ECO:0007669"/>
    <property type="project" value="InterPro"/>
</dbReference>
<proteinExistence type="predicted"/>
<dbReference type="GO" id="GO:0045333">
    <property type="term" value="P:cellular respiration"/>
    <property type="evidence" value="ECO:0007669"/>
    <property type="project" value="UniProtKB-ARBA"/>
</dbReference>
<evidence type="ECO:0000259" key="2">
    <source>
        <dbReference type="Pfam" id="PF01558"/>
    </source>
</evidence>
<sequence length="1171" mass="125176">MTITNERGSDFSLQDRFEQRSGAVYLTAIQALVRVLLDQRRRDKAAGLDTAGLVSGYPGSPLGGVDIELERQRKLLTAHHIRHQPGLNEDLAATALWGSQTVNELPGATVDGVFGLWFGKAPGVDRAGDALRTANIRGAARHGGVLVVAGDDPDAASTNFPTDSNGAFIDWGMPLLFPGSVQDILDLGAHGFALSRASGLWVGFKMVTELADASGSADVSPERLTVVPPPTSFTPVLRVNTPGPPMREAERDLVTARRRIAEAYIETNRLNPLVVAPQDATVGIVAPGTTYYDLRRALDRLGLDEAVLLRAGVRVKKVTALWPVSTAEWRAFADGLEQIFVIEEKRPLIERMLKEALYGQPGAPAIFGKTDPDGRELLPEYGVLGADQLAAALGPALADRLGAVVRLPEQRRTRPLLPLVTSRKPFFCSGCPHNSSLVAPDGAVVAAGIGCHILELVVPREEYGTMAGYTQMGGEGAQWVGMAPFTSTRHIFQNVGDGTFHHSGSLALRQAVAAGVNITYKLLYNSAVGMTGGQHVEGVLDVPRLVTMLRAEGVARIIITTDDTRKYRRIRLPRGVQVWKRDRLIEAQETLAATPGVTVLLHDQHCAAEKRRLRKRRQLAQPTQRVLINDRVCEGCGDCSAKSQCLSVQPVETEFGRKTAIHQSSCNFDYSCVNGDCPSFMRVETRKARQPRTKAKPAPSVPAPVAKVPTGAFNVHMTGIGGTGVVTVSQVLATAAVLDGKLVRNLDLTGSSQKAGPVVSQLQVYTDPAAEPAAQIEDGGADLLLVFDLLAAMNPRVLAKASPGRTVAVGSLSPTPTADMAVDPSVAYPPLDAQVGELGAVTRAAENVFLDPEAVADAVFGNHLMTNSVLVGAAVQSGALPLSAASVEEAFRLNGTAIEANVEAFRWGRVAVADPAAVAALVEARQRRLGRLPVPAAVAERVSGLARRAPALHQLIETRAGDLVSYQDAAYAHAYLDVVERVATAEAAATGAAGPLTTAAATQLHRLMAYKDEYEVARLHLLDASREQVEREFGTGAKVFWYLHPPMLRAMGMRSKIRLGPWFRPAFAALAALKRVRHTRLDVFGYAHVRRVERDLVTHYRALAEAAAGAVTPGTVDRLVRLLGAADAVRGYEHVKLRNVARYAAAVDSQARALGIVPGLPPSLTDLASEA</sequence>
<dbReference type="Gene3D" id="3.40.920.10">
    <property type="entry name" value="Pyruvate-ferredoxin oxidoreductase, PFOR, domain III"/>
    <property type="match status" value="1"/>
</dbReference>
<protein>
    <submittedName>
        <fullName evidence="5">Indolepyruvate ferredoxin oxidoreductase</fullName>
    </submittedName>
</protein>
<keyword evidence="1" id="KW-0560">Oxidoreductase</keyword>
<dbReference type="AlphaFoldDB" id="A0A917X3S0"/>
<dbReference type="InterPro" id="IPR019752">
    <property type="entry name" value="Pyrv/ketoisovalerate_OxRed_cat"/>
</dbReference>
<dbReference type="EMBL" id="BMPI01000046">
    <property type="protein sequence ID" value="GGM62046.1"/>
    <property type="molecule type" value="Genomic_DNA"/>
</dbReference>
<dbReference type="InterPro" id="IPR002880">
    <property type="entry name" value="Pyrv_Fd/Flavodoxin_OxRdtase_N"/>
</dbReference>
<dbReference type="NCBIfam" id="NF009589">
    <property type="entry name" value="PRK13030.1"/>
    <property type="match status" value="1"/>
</dbReference>
<feature type="domain" description="DUF6537" evidence="4">
    <location>
        <begin position="952"/>
        <end position="1148"/>
    </location>
</feature>
<feature type="domain" description="Pyruvate/ketoisovalerate oxidoreductase catalytic" evidence="2">
    <location>
        <begin position="721"/>
        <end position="908"/>
    </location>
</feature>
<evidence type="ECO:0000259" key="4">
    <source>
        <dbReference type="Pfam" id="PF20169"/>
    </source>
</evidence>
<dbReference type="PANTHER" id="PTHR48084:SF3">
    <property type="entry name" value="SUBUNIT OF PYRUVATE:FLAVODOXIN OXIDOREDUCTASE"/>
    <property type="match status" value="1"/>
</dbReference>
<dbReference type="Pfam" id="PF01558">
    <property type="entry name" value="POR"/>
    <property type="match status" value="1"/>
</dbReference>
<feature type="domain" description="Thiamine pyrophosphate enzyme TPP-binding" evidence="3">
    <location>
        <begin position="449"/>
        <end position="535"/>
    </location>
</feature>
<dbReference type="RefSeq" id="WP_190254727.1">
    <property type="nucleotide sequence ID" value="NZ_BMPI01000046.1"/>
</dbReference>